<comment type="caution">
    <text evidence="1">The sequence shown here is derived from an EMBL/GenBank/DDBJ whole genome shotgun (WGS) entry which is preliminary data.</text>
</comment>
<evidence type="ECO:0000313" key="1">
    <source>
        <dbReference type="EMBL" id="TNL97603.1"/>
    </source>
</evidence>
<gene>
    <name evidence="1" type="ORF">FHE74_05805</name>
</gene>
<evidence type="ECO:0000313" key="2">
    <source>
        <dbReference type="Proteomes" id="UP000312032"/>
    </source>
</evidence>
<protein>
    <submittedName>
        <fullName evidence="1">Uncharacterized protein</fullName>
    </submittedName>
</protein>
<sequence length="126" mass="13827">MSIRADFQPRVDEFISDLNDFATGSYLQEGETDLWEAPFDVAALPKVKKTLEKLLDAFDAVPADPTGDVLKKVVASAYTELEKINRSFEDAVIEPEERAAIEELVYDAAAATGADDEALGELPDFE</sequence>
<dbReference type="AlphaFoldDB" id="A0A5C4U526"/>
<keyword evidence="2" id="KW-1185">Reference proteome</keyword>
<dbReference type="RefSeq" id="WP_139465566.1">
    <property type="nucleotide sequence ID" value="NZ_VDHJ01000007.1"/>
</dbReference>
<dbReference type="OrthoDB" id="4420002at2"/>
<accession>A0A5C4U526</accession>
<organism evidence="1 2">
    <name type="scientific">Corynebacterium tapiri</name>
    <dbReference type="NCBI Taxonomy" id="1448266"/>
    <lineage>
        <taxon>Bacteria</taxon>
        <taxon>Bacillati</taxon>
        <taxon>Actinomycetota</taxon>
        <taxon>Actinomycetes</taxon>
        <taxon>Mycobacteriales</taxon>
        <taxon>Corynebacteriaceae</taxon>
        <taxon>Corynebacterium</taxon>
    </lineage>
</organism>
<proteinExistence type="predicted"/>
<name>A0A5C4U526_9CORY</name>
<dbReference type="Proteomes" id="UP000312032">
    <property type="component" value="Unassembled WGS sequence"/>
</dbReference>
<reference evidence="1 2" key="1">
    <citation type="submission" date="2019-06" db="EMBL/GenBank/DDBJ databases">
        <authorList>
            <person name="Li J."/>
        </authorList>
    </citation>
    <scope>NUCLEOTIDE SEQUENCE [LARGE SCALE GENOMIC DNA]</scope>
    <source>
        <strain evidence="1 2">LMG 28165</strain>
    </source>
</reference>
<dbReference type="EMBL" id="VDHJ01000007">
    <property type="protein sequence ID" value="TNL97603.1"/>
    <property type="molecule type" value="Genomic_DNA"/>
</dbReference>